<keyword evidence="2" id="KW-1185">Reference proteome</keyword>
<reference evidence="1 2" key="1">
    <citation type="submission" date="2020-09" db="EMBL/GenBank/DDBJ databases">
        <title>De no assembly of potato wild relative species, Solanum commersonii.</title>
        <authorList>
            <person name="Cho K."/>
        </authorList>
    </citation>
    <scope>NUCLEOTIDE SEQUENCE [LARGE SCALE GENOMIC DNA]</scope>
    <source>
        <strain evidence="1">LZ3.2</strain>
        <tissue evidence="1">Leaf</tissue>
    </source>
</reference>
<gene>
    <name evidence="1" type="ORF">H5410_061993</name>
</gene>
<accession>A0A9J5W973</accession>
<protein>
    <submittedName>
        <fullName evidence="1">Uncharacterized protein</fullName>
    </submittedName>
</protein>
<comment type="caution">
    <text evidence="1">The sequence shown here is derived from an EMBL/GenBank/DDBJ whole genome shotgun (WGS) entry which is preliminary data.</text>
</comment>
<sequence>MIDEASLEEIDESLASILSNKAFNSNDIKKFLLAVVGILALCKVKTYSQPATPLINYLLCLIFSVCSHQALLYQQSLTTKHEHSKTLGNGSARVLVQYKGMQVQELSGGTTRFLGIEISQEGA</sequence>
<dbReference type="AlphaFoldDB" id="A0A9J5W973"/>
<dbReference type="EMBL" id="JACXVP010000012">
    <property type="protein sequence ID" value="KAG5572227.1"/>
    <property type="molecule type" value="Genomic_DNA"/>
</dbReference>
<organism evidence="1 2">
    <name type="scientific">Solanum commersonii</name>
    <name type="common">Commerson's wild potato</name>
    <name type="synonym">Commerson's nightshade</name>
    <dbReference type="NCBI Taxonomy" id="4109"/>
    <lineage>
        <taxon>Eukaryota</taxon>
        <taxon>Viridiplantae</taxon>
        <taxon>Streptophyta</taxon>
        <taxon>Embryophyta</taxon>
        <taxon>Tracheophyta</taxon>
        <taxon>Spermatophyta</taxon>
        <taxon>Magnoliopsida</taxon>
        <taxon>eudicotyledons</taxon>
        <taxon>Gunneridae</taxon>
        <taxon>Pentapetalae</taxon>
        <taxon>asterids</taxon>
        <taxon>lamiids</taxon>
        <taxon>Solanales</taxon>
        <taxon>Solanaceae</taxon>
        <taxon>Solanoideae</taxon>
        <taxon>Solaneae</taxon>
        <taxon>Solanum</taxon>
    </lineage>
</organism>
<proteinExistence type="predicted"/>
<evidence type="ECO:0000313" key="1">
    <source>
        <dbReference type="EMBL" id="KAG5572227.1"/>
    </source>
</evidence>
<evidence type="ECO:0000313" key="2">
    <source>
        <dbReference type="Proteomes" id="UP000824120"/>
    </source>
</evidence>
<dbReference type="Proteomes" id="UP000824120">
    <property type="component" value="Chromosome 12"/>
</dbReference>
<name>A0A9J5W973_SOLCO</name>